<keyword evidence="1" id="KW-0812">Transmembrane</keyword>
<dbReference type="RefSeq" id="WP_167384534.1">
    <property type="nucleotide sequence ID" value="NZ_FNSO01000003.1"/>
</dbReference>
<keyword evidence="3" id="KW-1185">Reference proteome</keyword>
<dbReference type="Proteomes" id="UP000199622">
    <property type="component" value="Unassembled WGS sequence"/>
</dbReference>
<keyword evidence="1" id="KW-1133">Transmembrane helix</keyword>
<keyword evidence="1" id="KW-0472">Membrane</keyword>
<organism evidence="2 3">
    <name type="scientific">Amycolatopsis tolypomycina</name>
    <dbReference type="NCBI Taxonomy" id="208445"/>
    <lineage>
        <taxon>Bacteria</taxon>
        <taxon>Bacillati</taxon>
        <taxon>Actinomycetota</taxon>
        <taxon>Actinomycetes</taxon>
        <taxon>Pseudonocardiales</taxon>
        <taxon>Pseudonocardiaceae</taxon>
        <taxon>Amycolatopsis</taxon>
    </lineage>
</organism>
<dbReference type="EMBL" id="FNSO01000003">
    <property type="protein sequence ID" value="SEB46944.1"/>
    <property type="molecule type" value="Genomic_DNA"/>
</dbReference>
<evidence type="ECO:0000313" key="2">
    <source>
        <dbReference type="EMBL" id="SEB46944.1"/>
    </source>
</evidence>
<gene>
    <name evidence="2" type="ORF">SAMN04489727_1999</name>
</gene>
<sequence>MNRPHARDLVLGEQGWRWLRESEMSLLPRPVRPAAMRWAWAGLAIVLLGLAIVVLTLGMRL</sequence>
<evidence type="ECO:0000256" key="1">
    <source>
        <dbReference type="SAM" id="Phobius"/>
    </source>
</evidence>
<protein>
    <submittedName>
        <fullName evidence="2">Uncharacterized protein</fullName>
    </submittedName>
</protein>
<reference evidence="3" key="1">
    <citation type="submission" date="2016-10" db="EMBL/GenBank/DDBJ databases">
        <authorList>
            <person name="Varghese N."/>
            <person name="Submissions S."/>
        </authorList>
    </citation>
    <scope>NUCLEOTIDE SEQUENCE [LARGE SCALE GENOMIC DNA]</scope>
    <source>
        <strain evidence="3">DSM 44544</strain>
    </source>
</reference>
<dbReference type="AlphaFoldDB" id="A0A1H4JKT0"/>
<name>A0A1H4JKT0_9PSEU</name>
<feature type="transmembrane region" description="Helical" evidence="1">
    <location>
        <begin position="38"/>
        <end position="58"/>
    </location>
</feature>
<dbReference type="STRING" id="208445.SAMN04489727_1999"/>
<proteinExistence type="predicted"/>
<evidence type="ECO:0000313" key="3">
    <source>
        <dbReference type="Proteomes" id="UP000199622"/>
    </source>
</evidence>
<accession>A0A1H4JKT0</accession>